<dbReference type="Proteomes" id="UP001059596">
    <property type="component" value="Unassembled WGS sequence"/>
</dbReference>
<keyword evidence="1" id="KW-0812">Transmembrane</keyword>
<gene>
    <name evidence="2" type="ORF">M5D96_005692</name>
</gene>
<comment type="caution">
    <text evidence="2">The sequence shown here is derived from an EMBL/GenBank/DDBJ whole genome shotgun (WGS) entry which is preliminary data.</text>
</comment>
<dbReference type="AlphaFoldDB" id="A0A9P9YQU2"/>
<keyword evidence="1" id="KW-1133">Transmembrane helix</keyword>
<name>A0A9P9YQU2_9MUSC</name>
<dbReference type="EMBL" id="JAMKOV010000003">
    <property type="protein sequence ID" value="KAI8041433.1"/>
    <property type="molecule type" value="Genomic_DNA"/>
</dbReference>
<sequence length="43" mass="4873">MCCDAVEAAEYINILAFCLKVVFCLFVCALFNKIYVLDSSIYI</sequence>
<keyword evidence="1" id="KW-0472">Membrane</keyword>
<proteinExistence type="predicted"/>
<keyword evidence="3" id="KW-1185">Reference proteome</keyword>
<accession>A0A9P9YQU2</accession>
<evidence type="ECO:0000256" key="1">
    <source>
        <dbReference type="SAM" id="Phobius"/>
    </source>
</evidence>
<organism evidence="2 3">
    <name type="scientific">Drosophila gunungcola</name>
    <name type="common">fruit fly</name>
    <dbReference type="NCBI Taxonomy" id="103775"/>
    <lineage>
        <taxon>Eukaryota</taxon>
        <taxon>Metazoa</taxon>
        <taxon>Ecdysozoa</taxon>
        <taxon>Arthropoda</taxon>
        <taxon>Hexapoda</taxon>
        <taxon>Insecta</taxon>
        <taxon>Pterygota</taxon>
        <taxon>Neoptera</taxon>
        <taxon>Endopterygota</taxon>
        <taxon>Diptera</taxon>
        <taxon>Brachycera</taxon>
        <taxon>Muscomorpha</taxon>
        <taxon>Ephydroidea</taxon>
        <taxon>Drosophilidae</taxon>
        <taxon>Drosophila</taxon>
        <taxon>Sophophora</taxon>
    </lineage>
</organism>
<evidence type="ECO:0000313" key="2">
    <source>
        <dbReference type="EMBL" id="KAI8041433.1"/>
    </source>
</evidence>
<feature type="transmembrane region" description="Helical" evidence="1">
    <location>
        <begin position="12"/>
        <end position="31"/>
    </location>
</feature>
<protein>
    <submittedName>
        <fullName evidence="2">Uncharacterized protein</fullName>
    </submittedName>
</protein>
<reference evidence="2" key="1">
    <citation type="journal article" date="2023" name="Genome Biol. Evol.">
        <title>Long-read-based Genome Assembly of Drosophila gunungcola Reveals Fewer Chemosensory Genes in Flower-breeding Species.</title>
        <authorList>
            <person name="Negi A."/>
            <person name="Liao B.Y."/>
            <person name="Yeh S.D."/>
        </authorList>
    </citation>
    <scope>NUCLEOTIDE SEQUENCE</scope>
    <source>
        <strain evidence="2">Sukarami</strain>
    </source>
</reference>
<evidence type="ECO:0000313" key="3">
    <source>
        <dbReference type="Proteomes" id="UP001059596"/>
    </source>
</evidence>